<dbReference type="GeneID" id="20246398"/>
<name>V4A960_LOTGI</name>
<dbReference type="CTD" id="20246398"/>
<dbReference type="EMBL" id="KB200701">
    <property type="protein sequence ID" value="ESP00504.1"/>
    <property type="molecule type" value="Genomic_DNA"/>
</dbReference>
<dbReference type="Proteomes" id="UP000030746">
    <property type="component" value="Unassembled WGS sequence"/>
</dbReference>
<keyword evidence="3" id="KW-1185">Reference proteome</keyword>
<organism evidence="2 3">
    <name type="scientific">Lottia gigantea</name>
    <name type="common">Giant owl limpet</name>
    <dbReference type="NCBI Taxonomy" id="225164"/>
    <lineage>
        <taxon>Eukaryota</taxon>
        <taxon>Metazoa</taxon>
        <taxon>Spiralia</taxon>
        <taxon>Lophotrochozoa</taxon>
        <taxon>Mollusca</taxon>
        <taxon>Gastropoda</taxon>
        <taxon>Patellogastropoda</taxon>
        <taxon>Lottioidea</taxon>
        <taxon>Lottiidae</taxon>
        <taxon>Lottia</taxon>
    </lineage>
</organism>
<evidence type="ECO:0000313" key="3">
    <source>
        <dbReference type="Proteomes" id="UP000030746"/>
    </source>
</evidence>
<proteinExistence type="inferred from homology"/>
<dbReference type="PANTHER" id="PTHR13456:SF0">
    <property type="entry name" value="UPF0729 PROTEIN C18ORF32"/>
    <property type="match status" value="1"/>
</dbReference>
<evidence type="ECO:0000313" key="2">
    <source>
        <dbReference type="EMBL" id="ESP00504.1"/>
    </source>
</evidence>
<reference evidence="2 3" key="1">
    <citation type="journal article" date="2013" name="Nature">
        <title>Insights into bilaterian evolution from three spiralian genomes.</title>
        <authorList>
            <person name="Simakov O."/>
            <person name="Marletaz F."/>
            <person name="Cho S.J."/>
            <person name="Edsinger-Gonzales E."/>
            <person name="Havlak P."/>
            <person name="Hellsten U."/>
            <person name="Kuo D.H."/>
            <person name="Larsson T."/>
            <person name="Lv J."/>
            <person name="Arendt D."/>
            <person name="Savage R."/>
            <person name="Osoegawa K."/>
            <person name="de Jong P."/>
            <person name="Grimwood J."/>
            <person name="Chapman J.A."/>
            <person name="Shapiro H."/>
            <person name="Aerts A."/>
            <person name="Otillar R.P."/>
            <person name="Terry A.Y."/>
            <person name="Boore J.L."/>
            <person name="Grigoriev I.V."/>
            <person name="Lindberg D.R."/>
            <person name="Seaver E.C."/>
            <person name="Weisblat D.A."/>
            <person name="Putnam N.H."/>
            <person name="Rokhsar D.S."/>
        </authorList>
    </citation>
    <scope>NUCLEOTIDE SEQUENCE [LARGE SCALE GENOMIC DNA]</scope>
</reference>
<protein>
    <submittedName>
        <fullName evidence="2">Uncharacterized protein</fullName>
    </submittedName>
</protein>
<gene>
    <name evidence="2" type="ORF">LOTGIDRAFT_212970</name>
</gene>
<dbReference type="KEGG" id="lgi:LOTGIDRAFT_212970"/>
<evidence type="ECO:0000256" key="1">
    <source>
        <dbReference type="ARBA" id="ARBA00007959"/>
    </source>
</evidence>
<dbReference type="RefSeq" id="XP_009048623.1">
    <property type="nucleotide sequence ID" value="XM_009050375.1"/>
</dbReference>
<dbReference type="PANTHER" id="PTHR13456">
    <property type="entry name" value="UPF0729 PROTEIN C18ORF32"/>
    <property type="match status" value="1"/>
</dbReference>
<dbReference type="AlphaFoldDB" id="V4A960"/>
<sequence>MVCVPCIVIPFLLWVFNRYIRPIISKFWNPSTEKLEQSKCPFKGSPTDSSGTSTIPETEARIIFSYFTVNNLKAEIIGL</sequence>
<accession>V4A960</accession>
<dbReference type="InterPro" id="IPR026776">
    <property type="entry name" value="UPF0729_C18orf32-like"/>
</dbReference>
<dbReference type="HOGENOM" id="CLU_2608736_0_0_1"/>
<dbReference type="Pfam" id="PF14975">
    <property type="entry name" value="DUF4512"/>
    <property type="match status" value="1"/>
</dbReference>
<comment type="similarity">
    <text evidence="1">Belongs to the UPF0729 family.</text>
</comment>
<dbReference type="OrthoDB" id="6143367at2759"/>